<comment type="caution">
    <text evidence="4">The sequence shown here is derived from an EMBL/GenBank/DDBJ whole genome shotgun (WGS) entry which is preliminary data.</text>
</comment>
<dbReference type="CDD" id="cd13654">
    <property type="entry name" value="PBP2_phosphate_like_2"/>
    <property type="match status" value="1"/>
</dbReference>
<keyword evidence="5" id="KW-1185">Reference proteome</keyword>
<protein>
    <submittedName>
        <fullName evidence="4">Phosphate transport system substrate-binding protein</fullName>
    </submittedName>
</protein>
<evidence type="ECO:0000313" key="5">
    <source>
        <dbReference type="Proteomes" id="UP000523821"/>
    </source>
</evidence>
<feature type="chain" id="PRO_5031432356" evidence="2">
    <location>
        <begin position="21"/>
        <end position="351"/>
    </location>
</feature>
<dbReference type="SUPFAM" id="SSF53850">
    <property type="entry name" value="Periplasmic binding protein-like II"/>
    <property type="match status" value="1"/>
</dbReference>
<dbReference type="Gene3D" id="3.40.190.10">
    <property type="entry name" value="Periplasmic binding protein-like II"/>
    <property type="match status" value="2"/>
</dbReference>
<dbReference type="EMBL" id="JACHOO010000004">
    <property type="protein sequence ID" value="MBB5753331.1"/>
    <property type="molecule type" value="Genomic_DNA"/>
</dbReference>
<proteinExistence type="predicted"/>
<dbReference type="PANTHER" id="PTHR30570:SF1">
    <property type="entry name" value="PHOSPHATE-BINDING PROTEIN PSTS"/>
    <property type="match status" value="1"/>
</dbReference>
<evidence type="ECO:0000256" key="2">
    <source>
        <dbReference type="SAM" id="SignalP"/>
    </source>
</evidence>
<dbReference type="InterPro" id="IPR024370">
    <property type="entry name" value="PBP_domain"/>
</dbReference>
<dbReference type="Pfam" id="PF12849">
    <property type="entry name" value="PBP_like_2"/>
    <property type="match status" value="1"/>
</dbReference>
<evidence type="ECO:0000259" key="3">
    <source>
        <dbReference type="Pfam" id="PF12849"/>
    </source>
</evidence>
<accession>A0A7W9FMG0</accession>
<organism evidence="4 5">
    <name type="scientific">Prosthecomicrobium pneumaticum</name>
    <dbReference type="NCBI Taxonomy" id="81895"/>
    <lineage>
        <taxon>Bacteria</taxon>
        <taxon>Pseudomonadati</taxon>
        <taxon>Pseudomonadota</taxon>
        <taxon>Alphaproteobacteria</taxon>
        <taxon>Hyphomicrobiales</taxon>
        <taxon>Kaistiaceae</taxon>
        <taxon>Prosthecomicrobium</taxon>
    </lineage>
</organism>
<reference evidence="4 5" key="1">
    <citation type="submission" date="2020-08" db="EMBL/GenBank/DDBJ databases">
        <title>Genomic Encyclopedia of Type Strains, Phase IV (KMG-IV): sequencing the most valuable type-strain genomes for metagenomic binning, comparative biology and taxonomic classification.</title>
        <authorList>
            <person name="Goeker M."/>
        </authorList>
    </citation>
    <scope>NUCLEOTIDE SEQUENCE [LARGE SCALE GENOMIC DNA]</scope>
    <source>
        <strain evidence="4 5">DSM 16268</strain>
    </source>
</reference>
<name>A0A7W9FMG0_9HYPH</name>
<gene>
    <name evidence="4" type="ORF">GGQ63_002397</name>
</gene>
<feature type="domain" description="PBP" evidence="3">
    <location>
        <begin position="21"/>
        <end position="312"/>
    </location>
</feature>
<sequence length="351" mass="36822">MISKILSGVAVAALATAAFAATASAQSRDTIRIVGSSTVYPFTTAVAEQFGKGGQFKTPVVESTGTGGGFKLFCGGVGVDFPDASNASRAIKKSEFEDCAKNGVNGIVELKVGFDGLTVANAKAGPDLKLTKAQLFLALAKQVPGPDGKLVANPYVNWNDIDASLPAEKIEVLGPPPTSGTRDSFLELVMEKGAESFDTLKALKKSDAKAFEVVWKSIREDGAYIDAGENDNLIVQKLEANPQAVGIFGYSFLEENAAKIKGAEINGVVPDFETIASGKYTVARPLFIYFKKQHVGVVPGLQEFLGEYASDKAMGEDGYLSAKGLVPLPADEAKKAEDAAKNLTTIDAPAS</sequence>
<evidence type="ECO:0000313" key="4">
    <source>
        <dbReference type="EMBL" id="MBB5753331.1"/>
    </source>
</evidence>
<evidence type="ECO:0000256" key="1">
    <source>
        <dbReference type="ARBA" id="ARBA00022729"/>
    </source>
</evidence>
<dbReference type="Proteomes" id="UP000523821">
    <property type="component" value="Unassembled WGS sequence"/>
</dbReference>
<dbReference type="PANTHER" id="PTHR30570">
    <property type="entry name" value="PERIPLASMIC PHOSPHATE BINDING COMPONENT OF PHOSPHATE ABC TRANSPORTER"/>
    <property type="match status" value="1"/>
</dbReference>
<dbReference type="AlphaFoldDB" id="A0A7W9FMG0"/>
<dbReference type="InterPro" id="IPR050811">
    <property type="entry name" value="Phosphate_ABC_transporter"/>
</dbReference>
<feature type="signal peptide" evidence="2">
    <location>
        <begin position="1"/>
        <end position="20"/>
    </location>
</feature>
<keyword evidence="1 2" id="KW-0732">Signal</keyword>